<comment type="caution">
    <text evidence="2">The sequence shown here is derived from an EMBL/GenBank/DDBJ whole genome shotgun (WGS) entry which is preliminary data.</text>
</comment>
<dbReference type="EMBL" id="PKGO01000004">
    <property type="protein sequence ID" value="PKY70536.1"/>
    <property type="molecule type" value="Genomic_DNA"/>
</dbReference>
<name>A0A2I1IHD6_9MICO</name>
<keyword evidence="1" id="KW-0175">Coiled coil</keyword>
<feature type="coiled-coil region" evidence="1">
    <location>
        <begin position="495"/>
        <end position="536"/>
    </location>
</feature>
<evidence type="ECO:0008006" key="4">
    <source>
        <dbReference type="Google" id="ProtNLM"/>
    </source>
</evidence>
<gene>
    <name evidence="2" type="ORF">CYJ40_05310</name>
</gene>
<accession>A0A2I1IHD6</accession>
<protein>
    <recommendedName>
        <fullName evidence="4">Glycosyl transferases group 1</fullName>
    </recommendedName>
</protein>
<organism evidence="2 3">
    <name type="scientific">Brevibacterium ravenspurgense</name>
    <dbReference type="NCBI Taxonomy" id="479117"/>
    <lineage>
        <taxon>Bacteria</taxon>
        <taxon>Bacillati</taxon>
        <taxon>Actinomycetota</taxon>
        <taxon>Actinomycetes</taxon>
        <taxon>Micrococcales</taxon>
        <taxon>Brevibacteriaceae</taxon>
        <taxon>Brevibacterium</taxon>
    </lineage>
</organism>
<evidence type="ECO:0000256" key="1">
    <source>
        <dbReference type="SAM" id="Coils"/>
    </source>
</evidence>
<reference evidence="2 3" key="1">
    <citation type="submission" date="2017-12" db="EMBL/GenBank/DDBJ databases">
        <title>Phylogenetic diversity of female urinary microbiome.</title>
        <authorList>
            <person name="Thomas-White K."/>
            <person name="Wolfe A.J."/>
        </authorList>
    </citation>
    <scope>NUCLEOTIDE SEQUENCE [LARGE SCALE GENOMIC DNA]</scope>
    <source>
        <strain evidence="2 3">UMB0426</strain>
    </source>
</reference>
<dbReference type="SUPFAM" id="SSF53756">
    <property type="entry name" value="UDP-Glycosyltransferase/glycogen phosphorylase"/>
    <property type="match status" value="1"/>
</dbReference>
<dbReference type="RefSeq" id="WP_101672300.1">
    <property type="nucleotide sequence ID" value="NZ_PKGO01000004.1"/>
</dbReference>
<proteinExistence type="predicted"/>
<sequence length="555" mass="62170">MMQSNGYGKQNDFRVLVTGYIDLNAIDGSALFLTGLASMLSTQFGVRVTLLSATRIRTDEVVAEVEGVPNIDIVDPFEHEMFQGYDFLDGENNTSRSSLAFVISEAFEEQRPKATIIRDTELSRLVLEANPNMASSLFVYVTGLTDLEEDPDKGLLADLQFLQSMGVRFLVQTEEMRSILERHLSGVPSVFVLPPHVPDADQADMVRKFSDESKPLRLSYSGKFFPAWNSDRMLAAVKALRMDGVSVELEVAGNYFARGIQNKKFVDTVKYFLTSTEGVKWHGGVTREQSRRLMSRADVGLSWRTNELNNSAEFSTKVLEYGALGVPTILNPSPANVSRLGLDYPLYVNSFGDFVDLVKKIDQDRSILQEAGSVAYDLASRHFYSSILPDLLVFLGNSERDQAYDASFRVGEFPDISRIHIKPEAHCDLTVDGMWARVNVVEQSVDTMPLFSIAGYLEAKSTAHREFRKSAEKPVSNRSTFAHRDSQDTRLRNKLELQKKTISQQKATINTLNSELLSARQRADKVTEQFNNLKQSKLGSLQRRIWAIKAGAKKG</sequence>
<dbReference type="Proteomes" id="UP000242755">
    <property type="component" value="Unassembled WGS sequence"/>
</dbReference>
<evidence type="ECO:0000313" key="2">
    <source>
        <dbReference type="EMBL" id="PKY70536.1"/>
    </source>
</evidence>
<dbReference type="AlphaFoldDB" id="A0A2I1IHD6"/>
<evidence type="ECO:0000313" key="3">
    <source>
        <dbReference type="Proteomes" id="UP000242755"/>
    </source>
</evidence>
<dbReference type="Gene3D" id="3.40.50.2000">
    <property type="entry name" value="Glycogen Phosphorylase B"/>
    <property type="match status" value="1"/>
</dbReference>